<organism evidence="2 3">
    <name type="scientific">Bradyrhizobium diazoefficiens (strain JCM 10833 / BCRC 13528 / IAM 13628 / NBRC 14792 / USDA 110)</name>
    <dbReference type="NCBI Taxonomy" id="224911"/>
    <lineage>
        <taxon>Bacteria</taxon>
        <taxon>Pseudomonadati</taxon>
        <taxon>Pseudomonadota</taxon>
        <taxon>Alphaproteobacteria</taxon>
        <taxon>Hyphomicrobiales</taxon>
        <taxon>Nitrobacteraceae</taxon>
        <taxon>Bradyrhizobium</taxon>
    </lineage>
</organism>
<evidence type="ECO:0000259" key="1">
    <source>
        <dbReference type="SMART" id="SM00470"/>
    </source>
</evidence>
<name>Q89W20_BRADU</name>
<dbReference type="Pfam" id="PF02195">
    <property type="entry name" value="ParB_N"/>
    <property type="match status" value="1"/>
</dbReference>
<dbReference type="Gene3D" id="3.90.1530.10">
    <property type="entry name" value="Conserved hypothetical protein from pyrococcus furiosus pfu- 392566-001, ParB domain"/>
    <property type="match status" value="1"/>
</dbReference>
<dbReference type="PATRIC" id="fig|224911.44.peg.257"/>
<dbReference type="InterPro" id="IPR036086">
    <property type="entry name" value="ParB/Sulfiredoxin_sf"/>
</dbReference>
<dbReference type="SMART" id="SM00470">
    <property type="entry name" value="ParB"/>
    <property type="match status" value="1"/>
</dbReference>
<proteinExistence type="predicted"/>
<protein>
    <submittedName>
        <fullName evidence="2">Bll0873 protein</fullName>
    </submittedName>
</protein>
<reference evidence="3" key="1">
    <citation type="journal article" date="2002" name="DNA Res.">
        <title>Complete genomic sequence of nitrogen-fixing symbiotic bacterium Bradyrhizobium japonicum USDA110.</title>
        <authorList>
            <person name="Kaneko T."/>
            <person name="Nakamura Y."/>
            <person name="Sato S."/>
            <person name="Minamisawa K."/>
            <person name="Uchiumi T."/>
            <person name="Sasamoto S."/>
            <person name="Watanabe A."/>
            <person name="Idesawa K."/>
            <person name="Iriguchi M."/>
            <person name="Kawashima K."/>
            <person name="Kohara M."/>
            <person name="Matsumoto M."/>
            <person name="Shimpo S."/>
            <person name="Tsuruoka H."/>
            <person name="Wada T."/>
            <person name="Yamada M."/>
            <person name="Tabata S."/>
        </authorList>
    </citation>
    <scope>NUCLEOTIDE SEQUENCE [LARGE SCALE GENOMIC DNA]</scope>
    <source>
        <strain evidence="3">JCM 10833 / BCRC 13528 / IAM 13628 / NBRC 14792 / USDA 110</strain>
    </source>
</reference>
<gene>
    <name evidence="2" type="ordered locus">bll0873</name>
</gene>
<dbReference type="PhylomeDB" id="Q89W20"/>
<feature type="domain" description="ParB-like N-terminal" evidence="1">
    <location>
        <begin position="19"/>
        <end position="113"/>
    </location>
</feature>
<dbReference type="KEGG" id="bja:bll0873"/>
<dbReference type="SUPFAM" id="SSF109709">
    <property type="entry name" value="KorB DNA-binding domain-like"/>
    <property type="match status" value="1"/>
</dbReference>
<dbReference type="STRING" id="224911.AAV28_01220"/>
<dbReference type="InterPro" id="IPR011111">
    <property type="entry name" value="Plasmid_RepB"/>
</dbReference>
<sequence length="296" mass="33258">MNRYFNPGEIVQAFSSDAVLIDIAAILPVRAIGKAVKSSRKYEQIVCSIREIGMVEPPVVCRDKQATDRFLLLDGHLRIEALKDLGETQVECLLSNDDEAFTYNKRISRLSAIQEQRMIAKAIERHVPKEKIARALSINVRSLVRKATLVEGICEEAVALLKDKMCPMAVFDVLRKMIPIRQIEMAELLINANNYSVGYASAILAGTPQAQLVNSTTPKRIKGMTAEALSRMEGELSRLQQAITSIQDTYGQDHLHLTVLRGYLAKLVDNTKVAKYLERRHPEFFSEFRNIVETTA</sequence>
<dbReference type="HOGENOM" id="CLU_080416_0_0_5"/>
<dbReference type="SUPFAM" id="SSF110849">
    <property type="entry name" value="ParB/Sulfiredoxin"/>
    <property type="match status" value="1"/>
</dbReference>
<dbReference type="eggNOG" id="COG1475">
    <property type="taxonomic scope" value="Bacteria"/>
</dbReference>
<dbReference type="OrthoDB" id="7632576at2"/>
<dbReference type="InterPro" id="IPR003115">
    <property type="entry name" value="ParB_N"/>
</dbReference>
<dbReference type="PANTHER" id="PTHR33375">
    <property type="entry name" value="CHROMOSOME-PARTITIONING PROTEIN PARB-RELATED"/>
    <property type="match status" value="1"/>
</dbReference>
<dbReference type="Pfam" id="PF07506">
    <property type="entry name" value="RepB"/>
    <property type="match status" value="1"/>
</dbReference>
<evidence type="ECO:0000313" key="3">
    <source>
        <dbReference type="Proteomes" id="UP000002526"/>
    </source>
</evidence>
<dbReference type="AlphaFoldDB" id="Q89W20"/>
<accession>Q89W20</accession>
<dbReference type="InterPro" id="IPR050336">
    <property type="entry name" value="Chromosome_partition/occlusion"/>
</dbReference>
<dbReference type="EMBL" id="BA000040">
    <property type="protein sequence ID" value="BAC46138.1"/>
    <property type="molecule type" value="Genomic_DNA"/>
</dbReference>
<dbReference type="EnsemblBacteria" id="BAC46138">
    <property type="protein sequence ID" value="BAC46138"/>
    <property type="gene ID" value="BAC46138"/>
</dbReference>
<keyword evidence="3" id="KW-1185">Reference proteome</keyword>
<evidence type="ECO:0000313" key="2">
    <source>
        <dbReference type="EMBL" id="BAC46138.1"/>
    </source>
</evidence>
<dbReference type="Proteomes" id="UP000002526">
    <property type="component" value="Chromosome"/>
</dbReference>
<dbReference type="GeneID" id="46488145"/>
<dbReference type="InParanoid" id="Q89W20"/>
<dbReference type="RefSeq" id="WP_011083695.1">
    <property type="nucleotide sequence ID" value="NC_004463.1"/>
</dbReference>
<dbReference type="PANTHER" id="PTHR33375:SF1">
    <property type="entry name" value="CHROMOSOME-PARTITIONING PROTEIN PARB-RELATED"/>
    <property type="match status" value="1"/>
</dbReference>